<reference evidence="1 2" key="1">
    <citation type="submission" date="2021-06" db="EMBL/GenBank/DDBJ databases">
        <authorList>
            <person name="Palmer J.M."/>
        </authorList>
    </citation>
    <scope>NUCLEOTIDE SEQUENCE [LARGE SCALE GENOMIC DNA]</scope>
    <source>
        <strain evidence="1 2">MEX-2019</strain>
        <tissue evidence="1">Muscle</tissue>
    </source>
</reference>
<accession>A0AAV9RW30</accession>
<proteinExistence type="predicted"/>
<comment type="caution">
    <text evidence="1">The sequence shown here is derived from an EMBL/GenBank/DDBJ whole genome shotgun (WGS) entry which is preliminary data.</text>
</comment>
<gene>
    <name evidence="1" type="ORF">CRENBAI_025177</name>
</gene>
<dbReference type="AlphaFoldDB" id="A0AAV9RW30"/>
<dbReference type="EMBL" id="JAHHUM010001233">
    <property type="protein sequence ID" value="KAK5613253.1"/>
    <property type="molecule type" value="Genomic_DNA"/>
</dbReference>
<keyword evidence="2" id="KW-1185">Reference proteome</keyword>
<evidence type="ECO:0000313" key="2">
    <source>
        <dbReference type="Proteomes" id="UP001311232"/>
    </source>
</evidence>
<name>A0AAV9RW30_9TELE</name>
<sequence length="67" mass="7616">MYLSSSDTSMDTSTLGPLLDYLPHPQNYQDNFVLLFFPSPQSVSVFPRATVCSPSFPTRQTETERLR</sequence>
<evidence type="ECO:0000313" key="1">
    <source>
        <dbReference type="EMBL" id="KAK5613253.1"/>
    </source>
</evidence>
<organism evidence="1 2">
    <name type="scientific">Crenichthys baileyi</name>
    <name type="common">White River springfish</name>
    <dbReference type="NCBI Taxonomy" id="28760"/>
    <lineage>
        <taxon>Eukaryota</taxon>
        <taxon>Metazoa</taxon>
        <taxon>Chordata</taxon>
        <taxon>Craniata</taxon>
        <taxon>Vertebrata</taxon>
        <taxon>Euteleostomi</taxon>
        <taxon>Actinopterygii</taxon>
        <taxon>Neopterygii</taxon>
        <taxon>Teleostei</taxon>
        <taxon>Neoteleostei</taxon>
        <taxon>Acanthomorphata</taxon>
        <taxon>Ovalentaria</taxon>
        <taxon>Atherinomorphae</taxon>
        <taxon>Cyprinodontiformes</taxon>
        <taxon>Goodeidae</taxon>
        <taxon>Crenichthys</taxon>
    </lineage>
</organism>
<dbReference type="Proteomes" id="UP001311232">
    <property type="component" value="Unassembled WGS sequence"/>
</dbReference>
<protein>
    <submittedName>
        <fullName evidence="1">Uncharacterized protein</fullName>
    </submittedName>
</protein>